<evidence type="ECO:0000313" key="1">
    <source>
        <dbReference type="EMBL" id="RJY16304.1"/>
    </source>
</evidence>
<organism evidence="1 2">
    <name type="scientific">Parashewanella spongiae</name>
    <dbReference type="NCBI Taxonomy" id="342950"/>
    <lineage>
        <taxon>Bacteria</taxon>
        <taxon>Pseudomonadati</taxon>
        <taxon>Pseudomonadota</taxon>
        <taxon>Gammaproteobacteria</taxon>
        <taxon>Alteromonadales</taxon>
        <taxon>Shewanellaceae</taxon>
        <taxon>Parashewanella</taxon>
    </lineage>
</organism>
<dbReference type="Proteomes" id="UP000273022">
    <property type="component" value="Unassembled WGS sequence"/>
</dbReference>
<evidence type="ECO:0000313" key="2">
    <source>
        <dbReference type="Proteomes" id="UP000273022"/>
    </source>
</evidence>
<dbReference type="AlphaFoldDB" id="A0A3A6U4J5"/>
<gene>
    <name evidence="1" type="ORF">D5R81_09705</name>
</gene>
<name>A0A3A6U4J5_9GAMM</name>
<keyword evidence="2" id="KW-1185">Reference proteome</keyword>
<protein>
    <submittedName>
        <fullName evidence="1">Uncharacterized protein</fullName>
    </submittedName>
</protein>
<dbReference type="EMBL" id="QYYH01000051">
    <property type="protein sequence ID" value="RJY16304.1"/>
    <property type="molecule type" value="Genomic_DNA"/>
</dbReference>
<reference evidence="1 2" key="1">
    <citation type="submission" date="2018-09" db="EMBL/GenBank/DDBJ databases">
        <title>Phylogeny of the Shewanellaceae, and recommendation for two new genera, Pseudoshewanella and Parashewanella.</title>
        <authorList>
            <person name="Wang G."/>
        </authorList>
    </citation>
    <scope>NUCLEOTIDE SEQUENCE [LARGE SCALE GENOMIC DNA]</scope>
    <source>
        <strain evidence="1 2">KCTC 22492</strain>
    </source>
</reference>
<accession>A0A3A6U4J5</accession>
<proteinExistence type="predicted"/>
<comment type="caution">
    <text evidence="1">The sequence shown here is derived from an EMBL/GenBank/DDBJ whole genome shotgun (WGS) entry which is preliminary data.</text>
</comment>
<sequence length="67" mass="7609">MITILKLIMNIENLLSLAALKEFIDGNQPVAFTVLGSKSKKYQFIQKTLIKLTYLTLPRSDKGIVKR</sequence>